<dbReference type="InterPro" id="IPR057882">
    <property type="entry name" value="ENGase_C"/>
</dbReference>
<reference evidence="10 11" key="1">
    <citation type="submission" date="2019-12" db="EMBL/GenBank/DDBJ databases">
        <authorList>
            <person name="Scholz U."/>
            <person name="Mascher M."/>
            <person name="Fiebig A."/>
        </authorList>
    </citation>
    <scope>NUCLEOTIDE SEQUENCE</scope>
</reference>
<dbReference type="EMBL" id="LR743590">
    <property type="protein sequence ID" value="CAA2617210.1"/>
    <property type="molecule type" value="Genomic_DNA"/>
</dbReference>
<dbReference type="PANTHER" id="PTHR13246">
    <property type="entry name" value="ENDO BETA N-ACETYLGLUCOSAMINIDASE"/>
    <property type="match status" value="1"/>
</dbReference>
<dbReference type="Proteomes" id="UP001189122">
    <property type="component" value="Unassembled WGS sequence"/>
</dbReference>
<organism evidence="10">
    <name type="scientific">Spirodela intermedia</name>
    <name type="common">Intermediate duckweed</name>
    <dbReference type="NCBI Taxonomy" id="51605"/>
    <lineage>
        <taxon>Eukaryota</taxon>
        <taxon>Viridiplantae</taxon>
        <taxon>Streptophyta</taxon>
        <taxon>Embryophyta</taxon>
        <taxon>Tracheophyta</taxon>
        <taxon>Spermatophyta</taxon>
        <taxon>Magnoliopsida</taxon>
        <taxon>Liliopsida</taxon>
        <taxon>Araceae</taxon>
        <taxon>Lemnoideae</taxon>
        <taxon>Spirodela</taxon>
    </lineage>
</organism>
<dbReference type="EC" id="3.2.1.96" evidence="3"/>
<name>A0A7I8IGB1_SPIIN</name>
<feature type="domain" description="Cytosolic endo-beta-N-acetylglucosaminidase C-terminal" evidence="9">
    <location>
        <begin position="514"/>
        <end position="618"/>
    </location>
</feature>
<evidence type="ECO:0000259" key="9">
    <source>
        <dbReference type="Pfam" id="PF25529"/>
    </source>
</evidence>
<evidence type="ECO:0000256" key="5">
    <source>
        <dbReference type="ARBA" id="ARBA00022801"/>
    </source>
</evidence>
<keyword evidence="5" id="KW-0378">Hydrolase</keyword>
<dbReference type="Gene3D" id="3.20.20.80">
    <property type="entry name" value="Glycosidases"/>
    <property type="match status" value="2"/>
</dbReference>
<evidence type="ECO:0000313" key="11">
    <source>
        <dbReference type="Proteomes" id="UP001189122"/>
    </source>
</evidence>
<proteinExistence type="inferred from homology"/>
<sequence>MDDQTDPSKPSVPVSFPVRDLESLASGSYLESFHYPFIKASVPLSTAAAGGLPPRLGPRGIQPDAYAIWHWHLMDVFVYFSHNLVTLPPPCWMNAAHTHGVKVLGTFITEWDEGRAVCRKLLSSKESARMYAERLVEISTSLGFDGGRFYFKIVKAFETGIIFWLPPLFCKMFVSFFICSLYDSVTKYGKLRWQNMLNVKNKPFFDLCDGIFINYTWAEDYPKLSIAFAGDRKFDVYMGIDIFGRNTYGGGKWDTNVALDLLKKVDISTAIFAPGWVYETNQEPDFQTAQNRWWELVEKSWGTMRNYPRSLPFYSDFDQLIYPLSHHSSFSGESYGGGSNLTFTGTLSDGLIFKTRLFLVELPLGDLPLHISYSVSTHHPHLHYIIIKILNDHLPSSWSPPQVRSEGSCILGLLLSLTSNHGGEGFSILVAEGGRPSLPVNLQTQLDQVLSPSPLPRASGWTLREALIERPHHTMTEIHAVCCMKPEGSGGGAASRSFYAELGHLTIRDSRRDLPQASSWSVVCENVSWAAAGADGRRAVSAEISWRLGEGVDFPAMWYNIFARRLADGEDEGMMMRFFVSDLKVPAGAVAVRFIIQVCGPDGACQKLEESPNFDLPVEEGSIPF</sequence>
<dbReference type="PANTHER" id="PTHR13246:SF1">
    <property type="entry name" value="CYTOSOLIC ENDO-BETA-N-ACETYLGLUCOSAMINIDASE"/>
    <property type="match status" value="1"/>
</dbReference>
<dbReference type="GO" id="GO:0005829">
    <property type="term" value="C:cytosol"/>
    <property type="evidence" value="ECO:0007669"/>
    <property type="project" value="UniProtKB-SubCell"/>
</dbReference>
<evidence type="ECO:0000256" key="4">
    <source>
        <dbReference type="ARBA" id="ARBA00022490"/>
    </source>
</evidence>
<dbReference type="EMBL" id="CACRZD030000003">
    <property type="protein sequence ID" value="CAA6656908.1"/>
    <property type="molecule type" value="Genomic_DNA"/>
</dbReference>
<protein>
    <recommendedName>
        <fullName evidence="3">mannosyl-glycoprotein endo-beta-N-acetylglucosaminidase</fullName>
        <ecNumber evidence="3">3.2.1.96</ecNumber>
    </recommendedName>
</protein>
<feature type="domain" description="Cytosolic endo-beta-N-acetylglucosaminidase TIM barrel" evidence="8">
    <location>
        <begin position="63"/>
        <end position="318"/>
    </location>
</feature>
<evidence type="ECO:0000256" key="1">
    <source>
        <dbReference type="ARBA" id="ARBA00004514"/>
    </source>
</evidence>
<evidence type="ECO:0000256" key="6">
    <source>
        <dbReference type="ARBA" id="ARBA00023295"/>
    </source>
</evidence>
<accession>A0A7I8IGB1</accession>
<evidence type="ECO:0000313" key="10">
    <source>
        <dbReference type="EMBL" id="CAA2617210.1"/>
    </source>
</evidence>
<dbReference type="InterPro" id="IPR032979">
    <property type="entry name" value="ENGase"/>
</dbReference>
<dbReference type="Pfam" id="PF25529">
    <property type="entry name" value="Ig_ENGASE1_C"/>
    <property type="match status" value="1"/>
</dbReference>
<comment type="subcellular location">
    <subcellularLocation>
        <location evidence="1">Cytoplasm</location>
        <location evidence="1">Cytosol</location>
    </subcellularLocation>
</comment>
<keyword evidence="11" id="KW-1185">Reference proteome</keyword>
<gene>
    <name evidence="10" type="ORF">SI7747_03003379</name>
</gene>
<dbReference type="AlphaFoldDB" id="A0A7I8IGB1"/>
<keyword evidence="6" id="KW-0326">Glycosidase</keyword>
<keyword evidence="4" id="KW-0963">Cytoplasm</keyword>
<comment type="similarity">
    <text evidence="2">Belongs to the glycosyl hydrolase 85 family.</text>
</comment>
<comment type="catalytic activity">
    <reaction evidence="7">
        <text>an N(4)-(oligosaccharide-(1-&gt;3)-[oligosaccharide-(1-&gt;6)]-beta-D-Man-(1-&gt;4)-beta-D-GlcNAc-(1-&gt;4)-alpha-D-GlcNAc)-L-asparaginyl-[protein] + H2O = an oligosaccharide-(1-&gt;3)-[oligosaccharide-(1-&gt;6)]-beta-D-Man-(1-&gt;4)-D-GlcNAc + N(4)-(N-acetyl-beta-D-glucosaminyl)-L-asparaginyl-[protein]</text>
        <dbReference type="Rhea" id="RHEA:73067"/>
        <dbReference type="Rhea" id="RHEA-COMP:12603"/>
        <dbReference type="Rhea" id="RHEA-COMP:18176"/>
        <dbReference type="ChEBI" id="CHEBI:15377"/>
        <dbReference type="ChEBI" id="CHEBI:132248"/>
        <dbReference type="ChEBI" id="CHEBI:192714"/>
        <dbReference type="ChEBI" id="CHEBI:192715"/>
        <dbReference type="EC" id="3.2.1.96"/>
    </reaction>
</comment>
<evidence type="ECO:0000259" key="8">
    <source>
        <dbReference type="Pfam" id="PF03644"/>
    </source>
</evidence>
<dbReference type="Pfam" id="PF03644">
    <property type="entry name" value="Glyco_hydro_85"/>
    <property type="match status" value="1"/>
</dbReference>
<evidence type="ECO:0000256" key="2">
    <source>
        <dbReference type="ARBA" id="ARBA00007849"/>
    </source>
</evidence>
<evidence type="ECO:0000256" key="3">
    <source>
        <dbReference type="ARBA" id="ARBA00012566"/>
    </source>
</evidence>
<evidence type="ECO:0000256" key="7">
    <source>
        <dbReference type="ARBA" id="ARBA00034414"/>
    </source>
</evidence>
<dbReference type="GO" id="GO:0033925">
    <property type="term" value="F:mannosyl-glycoprotein endo-beta-N-acetylglucosaminidase activity"/>
    <property type="evidence" value="ECO:0007669"/>
    <property type="project" value="UniProtKB-EC"/>
</dbReference>
<dbReference type="InterPro" id="IPR005201">
    <property type="entry name" value="TIM_ENGase"/>
</dbReference>